<feature type="compositionally biased region" description="Low complexity" evidence="3">
    <location>
        <begin position="208"/>
        <end position="223"/>
    </location>
</feature>
<dbReference type="PANTHER" id="PTHR47691">
    <property type="entry name" value="REGULATOR-RELATED"/>
    <property type="match status" value="1"/>
</dbReference>
<dbReference type="PROSITE" id="PS51755">
    <property type="entry name" value="OMPR_PHOB"/>
    <property type="match status" value="1"/>
</dbReference>
<dbReference type="GO" id="GO:0006355">
    <property type="term" value="P:regulation of DNA-templated transcription"/>
    <property type="evidence" value="ECO:0007669"/>
    <property type="project" value="InterPro"/>
</dbReference>
<dbReference type="InterPro" id="IPR001867">
    <property type="entry name" value="OmpR/PhoB-type_DNA-bd"/>
</dbReference>
<feature type="compositionally biased region" description="Low complexity" evidence="3">
    <location>
        <begin position="116"/>
        <end position="126"/>
    </location>
</feature>
<sequence length="1213" mass="126322">MSLPRLTGQVLAFSRFWLARDAGLLIADGAAIDLAARPFAVLVALLDADGRVVSAAELRELVWNGAPVDANTVQAQISAIRRALDEERDLIVTVPGRGYRFSGTIRLLEARAAASGGESPSASASAFTRSDDAAQGNAPTASTGAASESRDDTGRANPDSHAPAPLPGHEFDRAFARAVEADFGAPGERIVDQTAPRAAAPRAKRLSATRPAAPAVAATSAHAGSQPGVAQTALPGHHEVDLPAPLSGADTASGSASMPASTSAFAAFGPAGVEAALRAQCGAPLTPFTGRHAELSELLAVVPERRVVTLTGASGIGKTRLAAEAASRLGSHFPDGVFWADLASLSQPERIAHATGAALGLAPVPDYGSPAALAARIGARRVLIVIDHCDGLGEAAELTIEALVAGASGLHVLVTAQTPLFISGELPVAIAPLRTPPHGTGVRETGAGAPLASHDALPLLLAKLGQRLGQLAAYSPVQSRTQRPTPAMHDPQTHLSALHAAAQVTQTASPNDSVYLALMAATRVCQRVDGLPLALELAASAIAARTHACACTPAVNTDPDPDASASADAAPPLYATLAACAHELDALVTRRAGASRIALPHAEIVRVVLEWSSAALDETASVALRRLAIFAGAFSRAAALELLGAFALPDNDKLNLDENAESKPATLEHALRTLAHLGFINEADETPAANSVVATDCARLRLPPAVRRFALEALDRHRESHEASAHHANHLARMLARRVALPVRERGNVSGNPCGNPGVNTQMLRHDIDNLRAALDWALAANKVELCAELLDQGAPLWPALALTDEYVGWIRAALARAQAAPVRLIRDEMRLHAALARALPPTHASAAEIDANWSRAYALATECADTPYRLYTLFRLVMNAIDAGDVTRAAPLVTEFGEIAAIARHPAALVNAHCLEGLVHAWHGEFESAIEKLAPLVDHYTPGRLACADATPGQAIAALSKPASGALTLAGIDHETLLDAEAMARGFGLALPLVASAVLAVARWFVGVPLSGALDVSDDDPDLAARGAAFAIACALAVLDGDTARAQSCSAALIACARAGGPRRWLRAGLDVQLWLDALAGDRDAARRLLDGVARRLGRDRVYLIDIAFVASLLPRPPLADDAALATALGAAVRMALLRAERVGELWHAAEMQRIEAALRLAAGESTQSVRARLDAALAQARRCHAQRVALRITVDIETLDVPRASEQVRIR</sequence>
<feature type="DNA-binding region" description="OmpR/PhoB-type" evidence="2">
    <location>
        <begin position="8"/>
        <end position="103"/>
    </location>
</feature>
<dbReference type="InterPro" id="IPR016032">
    <property type="entry name" value="Sig_transdc_resp-reg_C-effctor"/>
</dbReference>
<dbReference type="EMBL" id="FNZM01000003">
    <property type="protein sequence ID" value="SEJ25488.1"/>
    <property type="molecule type" value="Genomic_DNA"/>
</dbReference>
<feature type="region of interest" description="Disordered" evidence="3">
    <location>
        <begin position="187"/>
        <end position="233"/>
    </location>
</feature>
<feature type="domain" description="OmpR/PhoB-type" evidence="4">
    <location>
        <begin position="8"/>
        <end position="103"/>
    </location>
</feature>
<dbReference type="InterPro" id="IPR027417">
    <property type="entry name" value="P-loop_NTPase"/>
</dbReference>
<proteinExistence type="predicted"/>
<dbReference type="SUPFAM" id="SSF52540">
    <property type="entry name" value="P-loop containing nucleoside triphosphate hydrolases"/>
    <property type="match status" value="1"/>
</dbReference>
<keyword evidence="1 2" id="KW-0238">DNA-binding</keyword>
<accession>A0AAQ1GD21</accession>
<evidence type="ECO:0000259" key="4">
    <source>
        <dbReference type="PROSITE" id="PS51755"/>
    </source>
</evidence>
<evidence type="ECO:0000256" key="1">
    <source>
        <dbReference type="ARBA" id="ARBA00023125"/>
    </source>
</evidence>
<evidence type="ECO:0000256" key="2">
    <source>
        <dbReference type="PROSITE-ProRule" id="PRU01091"/>
    </source>
</evidence>
<comment type="caution">
    <text evidence="5">The sequence shown here is derived from an EMBL/GenBank/DDBJ whole genome shotgun (WGS) entry which is preliminary data.</text>
</comment>
<dbReference type="GO" id="GO:0003677">
    <property type="term" value="F:DNA binding"/>
    <property type="evidence" value="ECO:0007669"/>
    <property type="project" value="UniProtKB-UniRule"/>
</dbReference>
<gene>
    <name evidence="5" type="ORF">SAMN05216550_103345</name>
</gene>
<name>A0AAQ1GD21_9BURK</name>
<protein>
    <submittedName>
        <fullName evidence="5">DNA-binding winged helix-turn-helix (WHTH) domain-containing protein</fullName>
    </submittedName>
</protein>
<dbReference type="SUPFAM" id="SSF46894">
    <property type="entry name" value="C-terminal effector domain of the bipartite response regulators"/>
    <property type="match status" value="1"/>
</dbReference>
<dbReference type="Gene3D" id="3.40.50.300">
    <property type="entry name" value="P-loop containing nucleotide triphosphate hydrolases"/>
    <property type="match status" value="1"/>
</dbReference>
<dbReference type="RefSeq" id="WP_074982078.1">
    <property type="nucleotide sequence ID" value="NZ_CADFGN010000001.1"/>
</dbReference>
<dbReference type="AlphaFoldDB" id="A0AAQ1GD21"/>
<dbReference type="CDD" id="cd00383">
    <property type="entry name" value="trans_reg_C"/>
    <property type="match status" value="1"/>
</dbReference>
<dbReference type="SMART" id="SM00862">
    <property type="entry name" value="Trans_reg_C"/>
    <property type="match status" value="1"/>
</dbReference>
<evidence type="ECO:0000313" key="5">
    <source>
        <dbReference type="EMBL" id="SEJ25488.1"/>
    </source>
</evidence>
<dbReference type="PANTHER" id="PTHR47691:SF3">
    <property type="entry name" value="HTH-TYPE TRANSCRIPTIONAL REGULATOR RV0890C-RELATED"/>
    <property type="match status" value="1"/>
</dbReference>
<dbReference type="Proteomes" id="UP000183529">
    <property type="component" value="Unassembled WGS sequence"/>
</dbReference>
<evidence type="ECO:0000313" key="6">
    <source>
        <dbReference type="Proteomes" id="UP000183529"/>
    </source>
</evidence>
<dbReference type="Gene3D" id="1.10.10.10">
    <property type="entry name" value="Winged helix-like DNA-binding domain superfamily/Winged helix DNA-binding domain"/>
    <property type="match status" value="1"/>
</dbReference>
<reference evidence="5 6" key="1">
    <citation type="submission" date="2016-10" db="EMBL/GenBank/DDBJ databases">
        <authorList>
            <person name="Varghese N."/>
            <person name="Submissions S."/>
        </authorList>
    </citation>
    <scope>NUCLEOTIDE SEQUENCE [LARGE SCALE GENOMIC DNA]</scope>
    <source>
        <strain evidence="5 6">LMG 22274</strain>
    </source>
</reference>
<feature type="region of interest" description="Disordered" evidence="3">
    <location>
        <begin position="116"/>
        <end position="168"/>
    </location>
</feature>
<feature type="compositionally biased region" description="Polar residues" evidence="3">
    <location>
        <begin position="137"/>
        <end position="146"/>
    </location>
</feature>
<evidence type="ECO:0000256" key="3">
    <source>
        <dbReference type="SAM" id="MobiDB-lite"/>
    </source>
</evidence>
<dbReference type="InterPro" id="IPR036388">
    <property type="entry name" value="WH-like_DNA-bd_sf"/>
</dbReference>
<organism evidence="5 6">
    <name type="scientific">Paraburkholderia tropica</name>
    <dbReference type="NCBI Taxonomy" id="92647"/>
    <lineage>
        <taxon>Bacteria</taxon>
        <taxon>Pseudomonadati</taxon>
        <taxon>Pseudomonadota</taxon>
        <taxon>Betaproteobacteria</taxon>
        <taxon>Burkholderiales</taxon>
        <taxon>Burkholderiaceae</taxon>
        <taxon>Paraburkholderia</taxon>
    </lineage>
</organism>
<dbReference type="GO" id="GO:0000160">
    <property type="term" value="P:phosphorelay signal transduction system"/>
    <property type="evidence" value="ECO:0007669"/>
    <property type="project" value="InterPro"/>
</dbReference>
<dbReference type="Pfam" id="PF00486">
    <property type="entry name" value="Trans_reg_C"/>
    <property type="match status" value="1"/>
</dbReference>
<dbReference type="PRINTS" id="PR00364">
    <property type="entry name" value="DISEASERSIST"/>
</dbReference>